<organism evidence="1 2">
    <name type="scientific">Oenococcus oeni</name>
    <name type="common">Leuconostoc oenos</name>
    <dbReference type="NCBI Taxonomy" id="1247"/>
    <lineage>
        <taxon>Bacteria</taxon>
        <taxon>Bacillati</taxon>
        <taxon>Bacillota</taxon>
        <taxon>Bacilli</taxon>
        <taxon>Lactobacillales</taxon>
        <taxon>Lactobacillaceae</taxon>
        <taxon>Oenococcus</taxon>
    </lineage>
</organism>
<dbReference type="Proteomes" id="UP000294726">
    <property type="component" value="Chromosome"/>
</dbReference>
<accession>A0AAQ2URD6</accession>
<sequence>MCKVIFITSLFLKTHITFRITFVSNIRTYPQPYKTHKCLNHGLYTPLEHITMDGERFELSRRIHDLSVF</sequence>
<evidence type="ECO:0000313" key="1">
    <source>
        <dbReference type="EMBL" id="VDB97502.1"/>
    </source>
</evidence>
<protein>
    <submittedName>
        <fullName evidence="1">Uncharacterized protein</fullName>
    </submittedName>
</protein>
<gene>
    <name evidence="1" type="ORF">OENI_0486</name>
</gene>
<dbReference type="AlphaFoldDB" id="A0AAQ2URD6"/>
<dbReference type="EMBL" id="LR031358">
    <property type="protein sequence ID" value="VDB97502.1"/>
    <property type="molecule type" value="Genomic_DNA"/>
</dbReference>
<name>A0AAQ2URD6_OENOE</name>
<evidence type="ECO:0000313" key="2">
    <source>
        <dbReference type="Proteomes" id="UP000294726"/>
    </source>
</evidence>
<proteinExistence type="predicted"/>
<reference evidence="1 2" key="1">
    <citation type="submission" date="2018-08" db="EMBL/GenBank/DDBJ databases">
        <authorList>
            <person name="Lorentzen P. G. S. M."/>
        </authorList>
    </citation>
    <scope>NUCLEOTIDE SEQUENCE [LARGE SCALE GENOMIC DNA]</scope>
    <source>
        <strain evidence="1 2">CRBO_1381</strain>
    </source>
</reference>